<evidence type="ECO:0000256" key="1">
    <source>
        <dbReference type="SAM" id="Coils"/>
    </source>
</evidence>
<organism evidence="4 5">
    <name type="scientific">Melanomma pulvis-pyrius CBS 109.77</name>
    <dbReference type="NCBI Taxonomy" id="1314802"/>
    <lineage>
        <taxon>Eukaryota</taxon>
        <taxon>Fungi</taxon>
        <taxon>Dikarya</taxon>
        <taxon>Ascomycota</taxon>
        <taxon>Pezizomycotina</taxon>
        <taxon>Dothideomycetes</taxon>
        <taxon>Pleosporomycetidae</taxon>
        <taxon>Pleosporales</taxon>
        <taxon>Melanommataceae</taxon>
        <taxon>Melanomma</taxon>
    </lineage>
</organism>
<keyword evidence="3" id="KW-0472">Membrane</keyword>
<dbReference type="AlphaFoldDB" id="A0A6A6XN39"/>
<evidence type="ECO:0000256" key="3">
    <source>
        <dbReference type="SAM" id="Phobius"/>
    </source>
</evidence>
<keyword evidence="1" id="KW-0175">Coiled coil</keyword>
<accession>A0A6A6XN39</accession>
<feature type="compositionally biased region" description="Basic and acidic residues" evidence="2">
    <location>
        <begin position="1"/>
        <end position="10"/>
    </location>
</feature>
<dbReference type="EMBL" id="MU001808">
    <property type="protein sequence ID" value="KAF2797355.1"/>
    <property type="molecule type" value="Genomic_DNA"/>
</dbReference>
<protein>
    <submittedName>
        <fullName evidence="4">Uncharacterized protein</fullName>
    </submittedName>
</protein>
<name>A0A6A6XN39_9PLEO</name>
<evidence type="ECO:0000256" key="2">
    <source>
        <dbReference type="SAM" id="MobiDB-lite"/>
    </source>
</evidence>
<reference evidence="4" key="1">
    <citation type="journal article" date="2020" name="Stud. Mycol.">
        <title>101 Dothideomycetes genomes: a test case for predicting lifestyles and emergence of pathogens.</title>
        <authorList>
            <person name="Haridas S."/>
            <person name="Albert R."/>
            <person name="Binder M."/>
            <person name="Bloem J."/>
            <person name="Labutti K."/>
            <person name="Salamov A."/>
            <person name="Andreopoulos B."/>
            <person name="Baker S."/>
            <person name="Barry K."/>
            <person name="Bills G."/>
            <person name="Bluhm B."/>
            <person name="Cannon C."/>
            <person name="Castanera R."/>
            <person name="Culley D."/>
            <person name="Daum C."/>
            <person name="Ezra D."/>
            <person name="Gonzalez J."/>
            <person name="Henrissat B."/>
            <person name="Kuo A."/>
            <person name="Liang C."/>
            <person name="Lipzen A."/>
            <person name="Lutzoni F."/>
            <person name="Magnuson J."/>
            <person name="Mondo S."/>
            <person name="Nolan M."/>
            <person name="Ohm R."/>
            <person name="Pangilinan J."/>
            <person name="Park H.-J."/>
            <person name="Ramirez L."/>
            <person name="Alfaro M."/>
            <person name="Sun H."/>
            <person name="Tritt A."/>
            <person name="Yoshinaga Y."/>
            <person name="Zwiers L.-H."/>
            <person name="Turgeon B."/>
            <person name="Goodwin S."/>
            <person name="Spatafora J."/>
            <person name="Crous P."/>
            <person name="Grigoriev I."/>
        </authorList>
    </citation>
    <scope>NUCLEOTIDE SEQUENCE</scope>
    <source>
        <strain evidence="4">CBS 109.77</strain>
    </source>
</reference>
<keyword evidence="5" id="KW-1185">Reference proteome</keyword>
<dbReference type="Proteomes" id="UP000799757">
    <property type="component" value="Unassembled WGS sequence"/>
</dbReference>
<feature type="region of interest" description="Disordered" evidence="2">
    <location>
        <begin position="1"/>
        <end position="22"/>
    </location>
</feature>
<evidence type="ECO:0000313" key="5">
    <source>
        <dbReference type="Proteomes" id="UP000799757"/>
    </source>
</evidence>
<gene>
    <name evidence="4" type="ORF">K505DRAFT_358480</name>
</gene>
<keyword evidence="3" id="KW-1133">Transmembrane helix</keyword>
<keyword evidence="3" id="KW-0812">Transmembrane</keyword>
<proteinExistence type="predicted"/>
<evidence type="ECO:0000313" key="4">
    <source>
        <dbReference type="EMBL" id="KAF2797355.1"/>
    </source>
</evidence>
<feature type="transmembrane region" description="Helical" evidence="3">
    <location>
        <begin position="68"/>
        <end position="89"/>
    </location>
</feature>
<feature type="coiled-coil region" evidence="1">
    <location>
        <begin position="276"/>
        <end position="303"/>
    </location>
</feature>
<sequence>MFLTEGDKISWADGDTQSPAPIAQAPTCNTASHMGANVNVSNITSNINSNSNENINNNSDSYINLRNIIILVFLIFGSAAFGFATAKFLGTGPAQHTPKVHVLNGLSSIASTLKNGVAQISTIGDFLEEDKLTRNPKLAGHEAMLERINLLKNAMGACNQPIYHINQSWISFNYDIALAQVTDIKAIKDSHWPFVPRLLQFTSDSLTVKEKEMVCTMNNRIKIEIEDFIASIRILDLRIQAVHAYSDQLIQDMRLYIFKPLPAWYWNPVAVYTLLKDELKLSIRQQRNNMNQVKHELNDAANVIQGYNDGLLKQRRHTMGYSLSWDCGDAWAQEGGAHKVLRTNAENAITNIVDGALNWHREVSKPAI</sequence>